<feature type="domain" description="vWA-MoxR associated protein N-terminal HTH" evidence="2">
    <location>
        <begin position="1"/>
        <end position="83"/>
    </location>
</feature>
<dbReference type="EMBL" id="CP159837">
    <property type="protein sequence ID" value="XCM36183.1"/>
    <property type="molecule type" value="Genomic_DNA"/>
</dbReference>
<dbReference type="Pfam" id="PF26355">
    <property type="entry name" value="HTH_VMAP-M9"/>
    <property type="match status" value="1"/>
</dbReference>
<dbReference type="InterPro" id="IPR058651">
    <property type="entry name" value="HTH_VMAP-M9"/>
</dbReference>
<proteinExistence type="predicted"/>
<keyword evidence="3" id="KW-0067">ATP-binding</keyword>
<dbReference type="InterPro" id="IPR027417">
    <property type="entry name" value="P-loop_NTPase"/>
</dbReference>
<dbReference type="Gene3D" id="3.40.50.300">
    <property type="entry name" value="P-loop containing nucleotide triphosphate hydrolases"/>
    <property type="match status" value="1"/>
</dbReference>
<gene>
    <name evidence="3" type="ORF">ABWT76_004922</name>
</gene>
<evidence type="ECO:0000259" key="1">
    <source>
        <dbReference type="Pfam" id="PF13191"/>
    </source>
</evidence>
<reference evidence="3" key="1">
    <citation type="submission" date="2024-07" db="EMBL/GenBank/DDBJ databases">
        <authorList>
            <person name="Kim Y.J."/>
            <person name="Jeong J.Y."/>
        </authorList>
    </citation>
    <scope>NUCLEOTIDE SEQUENCE</scope>
    <source>
        <strain evidence="3">GIHE-MW2</strain>
    </source>
</reference>
<evidence type="ECO:0000259" key="2">
    <source>
        <dbReference type="Pfam" id="PF26355"/>
    </source>
</evidence>
<protein>
    <submittedName>
        <fullName evidence="3">ATP-binding protein</fullName>
    </submittedName>
</protein>
<sequence>MDITEVLKLADELVFTQTGNHLDYLQEAILQGTLEGETYAKIAEETYASEGHVRDVGSDLWKLLSEGLGKEVSKANFRAVLEKANFYNYSSAAIGRVGRDYVTINNVHLCSEARRSPTHRPQPQPTQTQAHIDLANAPEIFNFYGRTEELATLDRAIVGDRCRLVALLGFGGMGKTTLALHLIEQIQNHFEYVIYRSLRFYSDLGAILANLLQIFSPDAEIPDRLETQISQLLTHLLQSRCLIILDDLQIPFHTGKLAGEDGSVYEEHRLFFKMIAEVTHQSCVVAIADEKPIAIATLEKQNYPVRSLVLGGLGDAAKAILQAQNLSDSETWDQLIHLYHGNPLWLELTATEIRELCAGRVAEFLTYQTLVVWEPLQAQLAQKFHRLTVAEKKAIAQLATATEPVTLLHLLQLTQFSPAEFFNVMQSLGRRFFVEIQEREGVTQFFLNPVLREYAKNRGWD</sequence>
<dbReference type="SUPFAM" id="SSF52540">
    <property type="entry name" value="P-loop containing nucleoside triphosphate hydrolases"/>
    <property type="match status" value="1"/>
</dbReference>
<dbReference type="PANTHER" id="PTHR47691">
    <property type="entry name" value="REGULATOR-RELATED"/>
    <property type="match status" value="1"/>
</dbReference>
<name>A0AAU8JAG9_9CYAN</name>
<dbReference type="CDD" id="cd01120">
    <property type="entry name" value="RecA-like_superfamily"/>
    <property type="match status" value="1"/>
</dbReference>
<dbReference type="GO" id="GO:0005524">
    <property type="term" value="F:ATP binding"/>
    <property type="evidence" value="ECO:0007669"/>
    <property type="project" value="UniProtKB-KW"/>
</dbReference>
<dbReference type="Pfam" id="PF13191">
    <property type="entry name" value="AAA_16"/>
    <property type="match status" value="1"/>
</dbReference>
<organism evidence="3">
    <name type="scientific">Planktothricoides raciborskii GIHE-MW2</name>
    <dbReference type="NCBI Taxonomy" id="2792601"/>
    <lineage>
        <taxon>Bacteria</taxon>
        <taxon>Bacillati</taxon>
        <taxon>Cyanobacteriota</taxon>
        <taxon>Cyanophyceae</taxon>
        <taxon>Oscillatoriophycideae</taxon>
        <taxon>Oscillatoriales</taxon>
        <taxon>Oscillatoriaceae</taxon>
        <taxon>Planktothricoides</taxon>
    </lineage>
</organism>
<dbReference type="PRINTS" id="PR00364">
    <property type="entry name" value="DISEASERSIST"/>
</dbReference>
<feature type="domain" description="Orc1-like AAA ATPase" evidence="1">
    <location>
        <begin position="142"/>
        <end position="249"/>
    </location>
</feature>
<keyword evidence="3" id="KW-0547">Nucleotide-binding</keyword>
<dbReference type="RefSeq" id="WP_354635100.1">
    <property type="nucleotide sequence ID" value="NZ_CP159837.1"/>
</dbReference>
<accession>A0AAU8JAG9</accession>
<dbReference type="PANTHER" id="PTHR47691:SF3">
    <property type="entry name" value="HTH-TYPE TRANSCRIPTIONAL REGULATOR RV0890C-RELATED"/>
    <property type="match status" value="1"/>
</dbReference>
<evidence type="ECO:0000313" key="3">
    <source>
        <dbReference type="EMBL" id="XCM36183.1"/>
    </source>
</evidence>
<dbReference type="AlphaFoldDB" id="A0AAU8JAG9"/>
<dbReference type="InterPro" id="IPR041664">
    <property type="entry name" value="AAA_16"/>
</dbReference>